<dbReference type="PANTHER" id="PTHR33886">
    <property type="entry name" value="UNSATURATED RHAMNOGALACTURONAN HYDROLASE (EUROFUNG)"/>
    <property type="match status" value="1"/>
</dbReference>
<feature type="signal peptide" evidence="2">
    <location>
        <begin position="1"/>
        <end position="22"/>
    </location>
</feature>
<dbReference type="Proteomes" id="UP000609064">
    <property type="component" value="Unassembled WGS sequence"/>
</dbReference>
<evidence type="ECO:0000256" key="1">
    <source>
        <dbReference type="ARBA" id="ARBA00022801"/>
    </source>
</evidence>
<name>A0A916Z3X1_9BACT</name>
<feature type="chain" id="PRO_5038035185" evidence="2">
    <location>
        <begin position="23"/>
        <end position="450"/>
    </location>
</feature>
<dbReference type="GO" id="GO:0005975">
    <property type="term" value="P:carbohydrate metabolic process"/>
    <property type="evidence" value="ECO:0007669"/>
    <property type="project" value="InterPro"/>
</dbReference>
<reference evidence="3" key="2">
    <citation type="submission" date="2020-09" db="EMBL/GenBank/DDBJ databases">
        <authorList>
            <person name="Sun Q."/>
            <person name="Zhou Y."/>
        </authorList>
    </citation>
    <scope>NUCLEOTIDE SEQUENCE</scope>
    <source>
        <strain evidence="3">CGMCC 1.15958</strain>
    </source>
</reference>
<gene>
    <name evidence="3" type="ORF">GCM10011514_43710</name>
</gene>
<dbReference type="SUPFAM" id="SSF48208">
    <property type="entry name" value="Six-hairpin glycosidases"/>
    <property type="match status" value="1"/>
</dbReference>
<dbReference type="RefSeq" id="WP_188769428.1">
    <property type="nucleotide sequence ID" value="NZ_BMKK01000011.1"/>
</dbReference>
<dbReference type="InterPro" id="IPR012341">
    <property type="entry name" value="6hp_glycosidase-like_sf"/>
</dbReference>
<dbReference type="PANTHER" id="PTHR33886:SF8">
    <property type="entry name" value="UNSATURATED RHAMNOGALACTURONAN HYDROLASE (EUROFUNG)"/>
    <property type="match status" value="1"/>
</dbReference>
<evidence type="ECO:0000313" key="4">
    <source>
        <dbReference type="Proteomes" id="UP000609064"/>
    </source>
</evidence>
<dbReference type="InterPro" id="IPR008928">
    <property type="entry name" value="6-hairpin_glycosidase_sf"/>
</dbReference>
<comment type="caution">
    <text evidence="3">The sequence shown here is derived from an EMBL/GenBank/DDBJ whole genome shotgun (WGS) entry which is preliminary data.</text>
</comment>
<proteinExistence type="predicted"/>
<keyword evidence="2" id="KW-0732">Signal</keyword>
<sequence length="450" mass="50199">MIKLFQKSLILVAFCLSNLSFAQVQAPASTLHSESLHTAKPDYPTPYGSPKIEEVTQVLNRIHGYLDAVTPTRVINKVTKEEIKDFSKIDTNATVYRGDFSLTSYEWGVTYAAMLAASKATGDPRFAQYTTQRLNFLAELTPIIKAKFPISSGMPLRQVIAPHALDDCGAMSVSMIKAMRDGLVKDNVRPLIDNYLNYIYTKEYRLADGTLARNRPLKNTLWLDDMFMGVPALAQMGKLTGDKKYYDEAVKQILQFSKRMFNKNLGIFMHGWVESMETHPEFHWGRANGWAILTLTEVLDILPKDHKGRAEVLALYKAHAKGLASYQTGTGFWHQLLDKNDTYLETSATAIYTYCIAKGINEGWLDAATYGPMALLGWNAVATKVSEKGQVEGVCVGTGMGFEPAFYYYRPVNVYAAHGYGPTLFAGAEIINLIKNKKFALNDSAIMLTK</sequence>
<evidence type="ECO:0000256" key="2">
    <source>
        <dbReference type="SAM" id="SignalP"/>
    </source>
</evidence>
<evidence type="ECO:0000313" key="3">
    <source>
        <dbReference type="EMBL" id="GGD74955.1"/>
    </source>
</evidence>
<keyword evidence="4" id="KW-1185">Reference proteome</keyword>
<dbReference type="InterPro" id="IPR010905">
    <property type="entry name" value="Glyco_hydro_88"/>
</dbReference>
<dbReference type="Gene3D" id="1.50.10.10">
    <property type="match status" value="1"/>
</dbReference>
<dbReference type="EMBL" id="BMKK01000011">
    <property type="protein sequence ID" value="GGD74955.1"/>
    <property type="molecule type" value="Genomic_DNA"/>
</dbReference>
<reference evidence="3" key="1">
    <citation type="journal article" date="2014" name="Int. J. Syst. Evol. Microbiol.">
        <title>Complete genome sequence of Corynebacterium casei LMG S-19264T (=DSM 44701T), isolated from a smear-ripened cheese.</title>
        <authorList>
            <consortium name="US DOE Joint Genome Institute (JGI-PGF)"/>
            <person name="Walter F."/>
            <person name="Albersmeier A."/>
            <person name="Kalinowski J."/>
            <person name="Ruckert C."/>
        </authorList>
    </citation>
    <scope>NUCLEOTIDE SEQUENCE</scope>
    <source>
        <strain evidence="3">CGMCC 1.15958</strain>
    </source>
</reference>
<keyword evidence="1 3" id="KW-0378">Hydrolase</keyword>
<accession>A0A916Z3X1</accession>
<dbReference type="AlphaFoldDB" id="A0A916Z3X1"/>
<dbReference type="Pfam" id="PF07470">
    <property type="entry name" value="Glyco_hydro_88"/>
    <property type="match status" value="1"/>
</dbReference>
<dbReference type="GO" id="GO:0016787">
    <property type="term" value="F:hydrolase activity"/>
    <property type="evidence" value="ECO:0007669"/>
    <property type="project" value="UniProtKB-KW"/>
</dbReference>
<organism evidence="3 4">
    <name type="scientific">Emticicia aquatilis</name>
    <dbReference type="NCBI Taxonomy" id="1537369"/>
    <lineage>
        <taxon>Bacteria</taxon>
        <taxon>Pseudomonadati</taxon>
        <taxon>Bacteroidota</taxon>
        <taxon>Cytophagia</taxon>
        <taxon>Cytophagales</taxon>
        <taxon>Leadbetterellaceae</taxon>
        <taxon>Emticicia</taxon>
    </lineage>
</organism>
<protein>
    <submittedName>
        <fullName evidence="3">Glycosyl hydrolase family 88</fullName>
    </submittedName>
</protein>
<dbReference type="InterPro" id="IPR052043">
    <property type="entry name" value="PolySaccharide_Degr_Enz"/>
</dbReference>